<reference evidence="2" key="1">
    <citation type="submission" date="2016-04" db="EMBL/GenBank/DDBJ databases">
        <authorList>
            <person name="Evans L.H."/>
            <person name="Alamgir A."/>
            <person name="Owens N."/>
            <person name="Weber N.D."/>
            <person name="Virtaneva K."/>
            <person name="Barbian K."/>
            <person name="Babar A."/>
            <person name="Rosenke K."/>
        </authorList>
    </citation>
    <scope>NUCLEOTIDE SEQUENCE</scope>
    <source>
        <strain evidence="2">86</strain>
    </source>
</reference>
<protein>
    <recommendedName>
        <fullName evidence="1">Cupin type-2 domain-containing protein</fullName>
    </recommendedName>
</protein>
<dbReference type="SUPFAM" id="SSF51182">
    <property type="entry name" value="RmlC-like cupins"/>
    <property type="match status" value="1"/>
</dbReference>
<name>A0A212K4K8_9DELT</name>
<dbReference type="CDD" id="cd06981">
    <property type="entry name" value="cupin_reut_a1446"/>
    <property type="match status" value="1"/>
</dbReference>
<dbReference type="InterPro" id="IPR013096">
    <property type="entry name" value="Cupin_2"/>
</dbReference>
<accession>A0A212K4K8</accession>
<sequence length="111" mass="12509">MPNLLSFPASVRDDSREFFQTLFRASGDVRVERIVSHGHVTPPGTWYDQEEDEWVAVLEGEARIAYPDGKEVCLGRGDQLFLPRRVAHRVAYTSAPCVWLAVFGDFSPEPS</sequence>
<dbReference type="InterPro" id="IPR011051">
    <property type="entry name" value="RmlC_Cupin_sf"/>
</dbReference>
<dbReference type="EMBL" id="FLUQ01000002">
    <property type="protein sequence ID" value="SBW06659.1"/>
    <property type="molecule type" value="Genomic_DNA"/>
</dbReference>
<feature type="domain" description="Cupin type-2" evidence="1">
    <location>
        <begin position="48"/>
        <end position="103"/>
    </location>
</feature>
<gene>
    <name evidence="2" type="ORF">KL86DPRO_20698</name>
</gene>
<evidence type="ECO:0000313" key="2">
    <source>
        <dbReference type="EMBL" id="SBW06659.1"/>
    </source>
</evidence>
<dbReference type="AlphaFoldDB" id="A0A212K4K8"/>
<dbReference type="InterPro" id="IPR014710">
    <property type="entry name" value="RmlC-like_jellyroll"/>
</dbReference>
<dbReference type="Pfam" id="PF07883">
    <property type="entry name" value="Cupin_2"/>
    <property type="match status" value="1"/>
</dbReference>
<proteinExistence type="predicted"/>
<dbReference type="Gene3D" id="2.60.120.10">
    <property type="entry name" value="Jelly Rolls"/>
    <property type="match status" value="1"/>
</dbReference>
<organism evidence="2">
    <name type="scientific">uncultured delta proteobacterium</name>
    <dbReference type="NCBI Taxonomy" id="34034"/>
    <lineage>
        <taxon>Bacteria</taxon>
        <taxon>Deltaproteobacteria</taxon>
        <taxon>environmental samples</taxon>
    </lineage>
</organism>
<evidence type="ECO:0000259" key="1">
    <source>
        <dbReference type="Pfam" id="PF07883"/>
    </source>
</evidence>